<dbReference type="RefSeq" id="WP_013301353.1">
    <property type="nucleotide sequence ID" value="NC_014414.1"/>
</dbReference>
<evidence type="ECO:0000259" key="2">
    <source>
        <dbReference type="SMART" id="SM00869"/>
    </source>
</evidence>
<dbReference type="OrthoDB" id="7195851at2"/>
<reference evidence="4" key="1">
    <citation type="submission" date="2010-08" db="EMBL/GenBank/DDBJ databases">
        <title>Genome sequence of Parvularcula bermudensis HTCC2503.</title>
        <authorList>
            <person name="Kang D.-M."/>
            <person name="Oh H.-M."/>
            <person name="Cho J.-C."/>
        </authorList>
    </citation>
    <scope>NUCLEOTIDE SEQUENCE [LARGE SCALE GENOMIC DNA]</scope>
    <source>
        <strain evidence="4">ATCC BAA-594 / HTCC2503 / KCTC 12087</strain>
    </source>
</reference>
<dbReference type="EMBL" id="CP002156">
    <property type="protein sequence ID" value="ADM10379.1"/>
    <property type="molecule type" value="Genomic_DNA"/>
</dbReference>
<dbReference type="InterPro" id="IPR036709">
    <property type="entry name" value="Autotransporte_beta_dom_sf"/>
</dbReference>
<protein>
    <submittedName>
        <fullName evidence="3">Serine proteinase</fullName>
    </submittedName>
</protein>
<evidence type="ECO:0000313" key="3">
    <source>
        <dbReference type="EMBL" id="ADM10379.1"/>
    </source>
</evidence>
<organism evidence="3 4">
    <name type="scientific">Parvularcula bermudensis (strain ATCC BAA-594 / HTCC2503 / KCTC 12087)</name>
    <dbReference type="NCBI Taxonomy" id="314260"/>
    <lineage>
        <taxon>Bacteria</taxon>
        <taxon>Pseudomonadati</taxon>
        <taxon>Pseudomonadota</taxon>
        <taxon>Alphaproteobacteria</taxon>
        <taxon>Parvularculales</taxon>
        <taxon>Parvularculaceae</taxon>
        <taxon>Parvularcula</taxon>
    </lineage>
</organism>
<dbReference type="Pfam" id="PF03797">
    <property type="entry name" value="Autotransporter"/>
    <property type="match status" value="1"/>
</dbReference>
<dbReference type="eggNOG" id="COG4625">
    <property type="taxonomic scope" value="Bacteria"/>
</dbReference>
<reference evidence="3 4" key="2">
    <citation type="journal article" date="2011" name="J. Bacteriol.">
        <title>Complete genome sequence of strain HTCC2503T of Parvularcula bermudensis, the type species of the order "Parvularculales" in the class Alphaproteobacteria.</title>
        <authorList>
            <person name="Oh H.M."/>
            <person name="Kang I."/>
            <person name="Vergin K.L."/>
            <person name="Kang D."/>
            <person name="Rhee K.H."/>
            <person name="Giovannoni S.J."/>
            <person name="Cho J.C."/>
        </authorList>
    </citation>
    <scope>NUCLEOTIDE SEQUENCE [LARGE SCALE GENOMIC DNA]</scope>
    <source>
        <strain evidence="4">ATCC BAA-594 / HTCC2503 / KCTC 12087</strain>
    </source>
</reference>
<dbReference type="InterPro" id="IPR005546">
    <property type="entry name" value="Autotransporte_beta"/>
</dbReference>
<dbReference type="Proteomes" id="UP000001302">
    <property type="component" value="Chromosome"/>
</dbReference>
<dbReference type="STRING" id="314260.PB2503_11674"/>
<keyword evidence="1" id="KW-1133">Transmembrane helix</keyword>
<keyword evidence="4" id="KW-1185">Reference proteome</keyword>
<feature type="domain" description="Autotransporter" evidence="2">
    <location>
        <begin position="1227"/>
        <end position="1498"/>
    </location>
</feature>
<accession>E0TDF3</accession>
<feature type="transmembrane region" description="Helical" evidence="1">
    <location>
        <begin position="28"/>
        <end position="50"/>
    </location>
</feature>
<dbReference type="Gene3D" id="2.40.128.130">
    <property type="entry name" value="Autotransporter beta-domain"/>
    <property type="match status" value="1"/>
</dbReference>
<dbReference type="SUPFAM" id="SSF103515">
    <property type="entry name" value="Autotransporter"/>
    <property type="match status" value="1"/>
</dbReference>
<keyword evidence="1" id="KW-0812">Transmembrane</keyword>
<name>E0TDF3_PARBH</name>
<proteinExistence type="predicted"/>
<keyword evidence="1" id="KW-0472">Membrane</keyword>
<evidence type="ECO:0000313" key="4">
    <source>
        <dbReference type="Proteomes" id="UP000001302"/>
    </source>
</evidence>
<dbReference type="KEGG" id="pbr:PB2503_11674"/>
<dbReference type="HOGENOM" id="CLU_248367_0_0_5"/>
<sequence>MAITTSTFTASGNRQPADRLRSPSLNRFLLAASATAIISALPGVIVPGAAAQNLPAQCVSDGPIGTIAAPGDNVTCLSDAVIDALFIDVDNVAVTAGNAELPAIFFSTETTVQLDSSGPLGQSFDLVNAGSQILGEDIAVVLSNSGEGGIDFVSEGEISGDTAGLVIGQNGAGAINASVADVRALAEDNDISAVVITASEGGGAVNFVSTGTISTNGIDAESAAIEIDTNVDATSDISLIVEDVVADNSNAEAISAQLLGVGDFTAIVNGEVTSVGDAFDVDHEGTGSIIITTNGAVTSTSGDGFDIDHNGVGDVVVTTNDIVRTLLEGGNEGIEVDHDGTGNIVVITNALVDAAQDGIETSHDGTGDIVLTANADVIAADNDGVEGSHNGDGSVLITTTGLVSAADNAIEANINSISSSGDIVIAAQGDLVGDSDGSNIGSGIEAEHAGLGDISIAADGAISGDIGIDATHEGQGDTTITATGPITASDVGILAQSFESGSLSISAESILAVNVGILADQSGEGDLSVQTLGRVASEGIALDVNHFGTGDTFIDAQGELSGTIGVLAAANGSLTISTADIDAEQTAISANLFGQGDLSITTSGDITSAESRGIDAEVFDDGNVRIVTDGLVSGLGDAIFVKNNGAGDTTIITNGDVIGGDEGIQAFGNDNGDILIIANGNVTGGTEIGQHGINADHDEIGNISVEAHGIVTAGDRGIEAEHSGVGDISVTTTGSVRGDFVGVFANHEGEGQVTLDISGDIEGGVEAIFVENVNRQVVVVDPEAEAPAPANTDVSITMSGSAIGDAGEGIFARQGTDGDLSIVATGDVIGAAEGNTDNVDAITAINDGTGSTFVDVAGLVDGRTSWGIDVTTVAGSEVFVRNGAVVTGPAGSVIDRSVDASMALTLEAGGTLDGRVFFLGGDDVFNDQGGSFTTAFGGDGNDTVNFSGAARTLVNSGGVDDSLQQFEVFTFNGEGITLEGVHQGLTQVSFNAGANVLDGTLEAALVEVAAGTSFTARDGSLIVGDFVNDGLLNVGNSPGTLTVDGDVTFGSNSVFVVEIDNTGFDQIISAGDVVLDGQLQTDISGSLNFGANDVRIIDANGVISGSFVDVDFENGLLISNDLILDEANADLILRTFLAAASDIDGLAENAANAGDALITTLTLDEVNDDLLTLITAIGAIDDAAVLNDALTQLTPEALDISARTVLAAQDSLLAAVRQNNRDAVSGEHNLWGAAERFSLDKDEDPEFQGFSGDADRLAFGVSGYQAGPVRLGAAVGYTSFDGEQDSSLADHVDGELFQLAASMEAPVTMLGTSGNLNVLVGVATGEQNLTMVTAEPISDRLTQQAASSDVSSVDAQAALSVALYKQGNLSIDPFVGVGVSSMEIDGFEIGEGQATALSVEDASFTRGEIAIGTTVSYAVADTLNAHARLAGVHYFGDTQHTFVSRFSEPTAFDGPFETNGEEVSSQFEFEGGLTTEIRPGGRLSVNSSAQLGTVSSVGLGLSFTQRF</sequence>
<evidence type="ECO:0000256" key="1">
    <source>
        <dbReference type="SAM" id="Phobius"/>
    </source>
</evidence>
<dbReference type="SMART" id="SM00869">
    <property type="entry name" value="Autotransporter"/>
    <property type="match status" value="1"/>
</dbReference>
<gene>
    <name evidence="3" type="ordered locus">PB2503_11674</name>
</gene>